<reference evidence="1" key="1">
    <citation type="submission" date="2021-05" db="EMBL/GenBank/DDBJ databases">
        <authorList>
            <person name="Pan Q."/>
            <person name="Jouanno E."/>
            <person name="Zahm M."/>
            <person name="Klopp C."/>
            <person name="Cabau C."/>
            <person name="Louis A."/>
            <person name="Berthelot C."/>
            <person name="Parey E."/>
            <person name="Roest Crollius H."/>
            <person name="Montfort J."/>
            <person name="Robinson-Rechavi M."/>
            <person name="Bouchez O."/>
            <person name="Lampietro C."/>
            <person name="Lopez Roques C."/>
            <person name="Donnadieu C."/>
            <person name="Postlethwait J."/>
            <person name="Bobe J."/>
            <person name="Dillon D."/>
            <person name="Chandos A."/>
            <person name="von Hippel F."/>
            <person name="Guiguen Y."/>
        </authorList>
    </citation>
    <scope>NUCLEOTIDE SEQUENCE</scope>
    <source>
        <strain evidence="1">YG-Jan2019</strain>
    </source>
</reference>
<comment type="caution">
    <text evidence="1">The sequence shown here is derived from an EMBL/GenBank/DDBJ whole genome shotgun (WGS) entry which is preliminary data.</text>
</comment>
<evidence type="ECO:0000313" key="1">
    <source>
        <dbReference type="EMBL" id="KAJ7997226.1"/>
    </source>
</evidence>
<gene>
    <name evidence="1" type="ORF">DPEC_G00226770</name>
</gene>
<evidence type="ECO:0000313" key="2">
    <source>
        <dbReference type="Proteomes" id="UP001157502"/>
    </source>
</evidence>
<name>A0ACC2G0T0_DALPE</name>
<organism evidence="1 2">
    <name type="scientific">Dallia pectoralis</name>
    <name type="common">Alaska blackfish</name>
    <dbReference type="NCBI Taxonomy" id="75939"/>
    <lineage>
        <taxon>Eukaryota</taxon>
        <taxon>Metazoa</taxon>
        <taxon>Chordata</taxon>
        <taxon>Craniata</taxon>
        <taxon>Vertebrata</taxon>
        <taxon>Euteleostomi</taxon>
        <taxon>Actinopterygii</taxon>
        <taxon>Neopterygii</taxon>
        <taxon>Teleostei</taxon>
        <taxon>Protacanthopterygii</taxon>
        <taxon>Esociformes</taxon>
        <taxon>Umbridae</taxon>
        <taxon>Dallia</taxon>
    </lineage>
</organism>
<keyword evidence="2" id="KW-1185">Reference proteome</keyword>
<sequence>MRPHLSRQKEEQLDDKQFEDRFLESQTLPSLSTDFLHWLRMNDWERLSAASRDLHTFWYHLDIKRRELKAECGPRTAQKLGNRRKSGHMLFESIQGIQTDLRDLMKKVKFQLKSLSSPTSPSMVNHSDGLRLRSRVNTNSLPAQSRTVSRPSAYQHTSKSLWTRRLEGYVILRDLERYLIKLARDFILLKIKHKGPGSQHKALTRTKVSMTQLHHS</sequence>
<proteinExistence type="predicted"/>
<dbReference type="EMBL" id="CM055746">
    <property type="protein sequence ID" value="KAJ7997226.1"/>
    <property type="molecule type" value="Genomic_DNA"/>
</dbReference>
<protein>
    <submittedName>
        <fullName evidence="1">Uncharacterized protein</fullName>
    </submittedName>
</protein>
<accession>A0ACC2G0T0</accession>
<dbReference type="Proteomes" id="UP001157502">
    <property type="component" value="Chromosome 19"/>
</dbReference>